<dbReference type="PANTHER" id="PTHR45947">
    <property type="entry name" value="SULFOQUINOVOSYL TRANSFERASE SQD2"/>
    <property type="match status" value="1"/>
</dbReference>
<dbReference type="Pfam" id="PF03706">
    <property type="entry name" value="LPG_synthase_TM"/>
    <property type="match status" value="1"/>
</dbReference>
<evidence type="ECO:0000256" key="4">
    <source>
        <dbReference type="ARBA" id="ARBA00022989"/>
    </source>
</evidence>
<protein>
    <submittedName>
        <fullName evidence="10">Unannotated protein</fullName>
    </submittedName>
</protein>
<evidence type="ECO:0000256" key="2">
    <source>
        <dbReference type="ARBA" id="ARBA00022475"/>
    </source>
</evidence>
<dbReference type="Pfam" id="PF00534">
    <property type="entry name" value="Glycos_transf_1"/>
    <property type="match status" value="1"/>
</dbReference>
<evidence type="ECO:0000256" key="1">
    <source>
        <dbReference type="ARBA" id="ARBA00004651"/>
    </source>
</evidence>
<dbReference type="SUPFAM" id="SSF53756">
    <property type="entry name" value="UDP-Glycosyltransferase/glycogen phosphorylase"/>
    <property type="match status" value="1"/>
</dbReference>
<feature type="domain" description="Glycosyltransferase subfamily 4-like N-terminal" evidence="9">
    <location>
        <begin position="14"/>
        <end position="189"/>
    </location>
</feature>
<evidence type="ECO:0000256" key="7">
    <source>
        <dbReference type="SAM" id="Phobius"/>
    </source>
</evidence>
<dbReference type="PANTHER" id="PTHR45947:SF3">
    <property type="entry name" value="SULFOQUINOVOSYL TRANSFERASE SQD2"/>
    <property type="match status" value="1"/>
</dbReference>
<feature type="transmembrane region" description="Helical" evidence="7">
    <location>
        <begin position="551"/>
        <end position="575"/>
    </location>
</feature>
<comment type="subcellular location">
    <subcellularLocation>
        <location evidence="1">Cell membrane</location>
        <topology evidence="1">Multi-pass membrane protein</topology>
    </subcellularLocation>
</comment>
<dbReference type="InterPro" id="IPR050194">
    <property type="entry name" value="Glycosyltransferase_grp1"/>
</dbReference>
<feature type="transmembrane region" description="Helical" evidence="7">
    <location>
        <begin position="587"/>
        <end position="609"/>
    </location>
</feature>
<reference evidence="10" key="1">
    <citation type="submission" date="2020-05" db="EMBL/GenBank/DDBJ databases">
        <authorList>
            <person name="Chiriac C."/>
            <person name="Salcher M."/>
            <person name="Ghai R."/>
            <person name="Kavagutti S V."/>
        </authorList>
    </citation>
    <scope>NUCLEOTIDE SEQUENCE</scope>
</reference>
<dbReference type="GO" id="GO:0016758">
    <property type="term" value="F:hexosyltransferase activity"/>
    <property type="evidence" value="ECO:0007669"/>
    <property type="project" value="TreeGrafter"/>
</dbReference>
<evidence type="ECO:0000259" key="8">
    <source>
        <dbReference type="Pfam" id="PF00534"/>
    </source>
</evidence>
<keyword evidence="3 7" id="KW-0812">Transmembrane</keyword>
<dbReference type="InterPro" id="IPR022791">
    <property type="entry name" value="L-PG_synthase/AglD"/>
</dbReference>
<dbReference type="CDD" id="cd03801">
    <property type="entry name" value="GT4_PimA-like"/>
    <property type="match status" value="1"/>
</dbReference>
<feature type="region of interest" description="Disordered" evidence="6">
    <location>
        <begin position="386"/>
        <end position="433"/>
    </location>
</feature>
<feature type="transmembrane region" description="Helical" evidence="7">
    <location>
        <begin position="472"/>
        <end position="491"/>
    </location>
</feature>
<evidence type="ECO:0000313" key="10">
    <source>
        <dbReference type="EMBL" id="CAB4949232.1"/>
    </source>
</evidence>
<feature type="transmembrane region" description="Helical" evidence="7">
    <location>
        <begin position="651"/>
        <end position="674"/>
    </location>
</feature>
<keyword evidence="4 7" id="KW-1133">Transmembrane helix</keyword>
<gene>
    <name evidence="10" type="ORF">UFOPK3564_03397</name>
</gene>
<dbReference type="InterPro" id="IPR001296">
    <property type="entry name" value="Glyco_trans_1"/>
</dbReference>
<evidence type="ECO:0000256" key="3">
    <source>
        <dbReference type="ARBA" id="ARBA00022692"/>
    </source>
</evidence>
<feature type="transmembrane region" description="Helical" evidence="7">
    <location>
        <begin position="438"/>
        <end position="460"/>
    </location>
</feature>
<dbReference type="Pfam" id="PF13439">
    <property type="entry name" value="Glyco_transf_4"/>
    <property type="match status" value="1"/>
</dbReference>
<keyword evidence="2" id="KW-1003">Cell membrane</keyword>
<dbReference type="Gene3D" id="3.40.50.2000">
    <property type="entry name" value="Glycogen Phosphorylase B"/>
    <property type="match status" value="2"/>
</dbReference>
<sequence length="786" mass="84640">MRIALVSPYSWTYPGGVARHIEALGRELREQGHDARVLAPFDPPDSLATRLHRGAPPQDRTPPEWLVPLGRTVGIPANGGVSNLAISPASIRRLQQALDTGGYDVIHLHEPHAPLLGWNTLMSCTAAPMVGTFHCYSTNDLTNGIGVAAGARRRLNRLVERIAVSDAAAWTGQRYYGGRYRVIPNGVDLLDPEHVQHPRPERPAGAMKIAFVGQAVERKGLPILLRAFDALREQLPVELVVIGPDEAEVQRMALDERMEGVRVLGRVDDDTKHRELADCDVLCAPSLGGESFGMVLTEAFAQGVPVVASDIVGYRDVVDHGRDGVLVPPGDALALAHALRDLALRPARRRTMSEAAARAARKYAWPRIAQRVMAVYEDAQTAPEPATRVERVQMRRGLKPADGRPAVPARRMPRPDAPTEPPTRGERSQRRRRLARKGLVGAGVLATVGLGAVALERIGLESIATSLVRSSPLWVLFALAVMASSMAFRAISWHAVLRAAIPEAAMTRMETFRATAIGVMMSATLPARLGEPSRAIIMARRIGRPRERLPVVVGTLVSQTLINVFALILLGAVMISSIRLFRGHDGALVTLAIAPAAILLVVLFGPVLLRLRWGSSDRSGRLHRVQTKLRELFQSLRAGLRVFRSPRLGSVAIGAQLFAWVLQWVSCFLLLRAFGIDEGLGAAAAVLFAVNVTAVLPLTPSNLGVFQAACVTVLVSGYGVSYADALGYGIVLQAVEIATALALGMPAMLGEGVTWRDIKTRALHATPVDLPPLPKGVQAGGVETEA</sequence>
<dbReference type="InterPro" id="IPR028098">
    <property type="entry name" value="Glyco_trans_4-like_N"/>
</dbReference>
<evidence type="ECO:0000259" key="9">
    <source>
        <dbReference type="Pfam" id="PF13439"/>
    </source>
</evidence>
<keyword evidence="5 7" id="KW-0472">Membrane</keyword>
<proteinExistence type="predicted"/>
<dbReference type="AlphaFoldDB" id="A0A6J7K4F7"/>
<feature type="domain" description="Glycosyl transferase family 1" evidence="8">
    <location>
        <begin position="201"/>
        <end position="357"/>
    </location>
</feature>
<dbReference type="EMBL" id="CAFBMK010000323">
    <property type="protein sequence ID" value="CAB4949232.1"/>
    <property type="molecule type" value="Genomic_DNA"/>
</dbReference>
<feature type="transmembrane region" description="Helical" evidence="7">
    <location>
        <begin position="680"/>
        <end position="696"/>
    </location>
</feature>
<dbReference type="GO" id="GO:0005886">
    <property type="term" value="C:plasma membrane"/>
    <property type="evidence" value="ECO:0007669"/>
    <property type="project" value="UniProtKB-SubCell"/>
</dbReference>
<accession>A0A6J7K4F7</accession>
<evidence type="ECO:0000256" key="6">
    <source>
        <dbReference type="SAM" id="MobiDB-lite"/>
    </source>
</evidence>
<organism evidence="10">
    <name type="scientific">freshwater metagenome</name>
    <dbReference type="NCBI Taxonomy" id="449393"/>
    <lineage>
        <taxon>unclassified sequences</taxon>
        <taxon>metagenomes</taxon>
        <taxon>ecological metagenomes</taxon>
    </lineage>
</organism>
<name>A0A6J7K4F7_9ZZZZ</name>
<evidence type="ECO:0000256" key="5">
    <source>
        <dbReference type="ARBA" id="ARBA00023136"/>
    </source>
</evidence>